<evidence type="ECO:0000313" key="3">
    <source>
        <dbReference type="EMBL" id="RED49792.1"/>
    </source>
</evidence>
<comment type="function">
    <text evidence="1">Mediates coordination of peptidoglycan synthesis and outer membrane constriction during cell division.</text>
</comment>
<evidence type="ECO:0000256" key="1">
    <source>
        <dbReference type="HAMAP-Rule" id="MF_02066"/>
    </source>
</evidence>
<keyword evidence="1" id="KW-0732">Signal</keyword>
<protein>
    <recommendedName>
        <fullName evidence="1">Cell division coordinator CpoB</fullName>
    </recommendedName>
</protein>
<reference evidence="3 4" key="1">
    <citation type="submission" date="2018-07" db="EMBL/GenBank/DDBJ databases">
        <title>Genomic Encyclopedia of Type Strains, Phase III (KMG-III): the genomes of soil and plant-associated and newly described type strains.</title>
        <authorList>
            <person name="Whitman W."/>
        </authorList>
    </citation>
    <scope>NUCLEOTIDE SEQUENCE [LARGE SCALE GENOMIC DNA]</scope>
    <source>
        <strain evidence="3 4">CECT 8488</strain>
    </source>
</reference>
<dbReference type="InterPro" id="IPR034706">
    <property type="entry name" value="CpoB"/>
</dbReference>
<feature type="compositionally biased region" description="Low complexity" evidence="2">
    <location>
        <begin position="232"/>
        <end position="243"/>
    </location>
</feature>
<keyword evidence="4" id="KW-1185">Reference proteome</keyword>
<accession>A0A3D9HJV2</accession>
<feature type="compositionally biased region" description="Low complexity" evidence="2">
    <location>
        <begin position="142"/>
        <end position="170"/>
    </location>
</feature>
<dbReference type="EMBL" id="QRDW01000005">
    <property type="protein sequence ID" value="RED49792.1"/>
    <property type="molecule type" value="Genomic_DNA"/>
</dbReference>
<dbReference type="GO" id="GO:0030288">
    <property type="term" value="C:outer membrane-bounded periplasmic space"/>
    <property type="evidence" value="ECO:0007669"/>
    <property type="project" value="UniProtKB-UniRule"/>
</dbReference>
<feature type="region of interest" description="Disordered" evidence="2">
    <location>
        <begin position="210"/>
        <end position="259"/>
    </location>
</feature>
<keyword evidence="1" id="KW-0132">Cell division</keyword>
<gene>
    <name evidence="1" type="primary">cpoB</name>
    <name evidence="3" type="ORF">DFP90_105164</name>
</gene>
<dbReference type="Gene3D" id="1.25.40.10">
    <property type="entry name" value="Tetratricopeptide repeat domain"/>
    <property type="match status" value="1"/>
</dbReference>
<dbReference type="AlphaFoldDB" id="A0A3D9HJV2"/>
<keyword evidence="1" id="KW-0131">Cell cycle</keyword>
<comment type="caution">
    <text evidence="3">The sequence shown here is derived from an EMBL/GenBank/DDBJ whole genome shotgun (WGS) entry which is preliminary data.</text>
</comment>
<keyword evidence="1" id="KW-0574">Periplasm</keyword>
<sequence length="386" mass="41544">MIMRFSFPFSSGNHRSLVAVPAALILAGLLVIGLEQPAQAQSSVNQLQQQVNSLRQEIADLQKVVYKGAPPPANAAEGLVDDRQVTAQLQAQIQLLEEQRRDLNGKIEDLDIKMRRIETRLDKLVSDVDFRLRALEQGGTGQMSSSMGQGSSFQSSQQSASAQATDSGTTIITSRGAQGPGGTTGNLAAGQQGFGQITSEDLAALERGDLKPSGEQPVVRQPQQPQVPAPAPSAASTPGAVASLAPPAQQSGGAVLQGGTPKEQYDYAYSFLPKHDFASAEIAFRAFLDQNGEHELASNAMYWLGETYYARQQFEDAAAVFSDAYLRDRKASKATHSLLKFAMSLEQVGQKDSSCVAYQELLLKHEDAEPRILERARAARKNLGCQ</sequence>
<dbReference type="InterPro" id="IPR011990">
    <property type="entry name" value="TPR-like_helical_dom_sf"/>
</dbReference>
<comment type="subcellular location">
    <subcellularLocation>
        <location evidence="1">Periplasm</location>
    </subcellularLocation>
</comment>
<dbReference type="SUPFAM" id="SSF48452">
    <property type="entry name" value="TPR-like"/>
    <property type="match status" value="1"/>
</dbReference>
<evidence type="ECO:0000256" key="2">
    <source>
        <dbReference type="SAM" id="MobiDB-lite"/>
    </source>
</evidence>
<proteinExistence type="inferred from homology"/>
<feature type="region of interest" description="Disordered" evidence="2">
    <location>
        <begin position="139"/>
        <end position="190"/>
    </location>
</feature>
<keyword evidence="1" id="KW-0175">Coiled coil</keyword>
<comment type="similarity">
    <text evidence="1">Belongs to the CpoB family.</text>
</comment>
<evidence type="ECO:0000313" key="4">
    <source>
        <dbReference type="Proteomes" id="UP000256845"/>
    </source>
</evidence>
<dbReference type="Proteomes" id="UP000256845">
    <property type="component" value="Unassembled WGS sequence"/>
</dbReference>
<dbReference type="HAMAP" id="MF_02066">
    <property type="entry name" value="CpoB"/>
    <property type="match status" value="1"/>
</dbReference>
<name>A0A3D9HJV2_9PROT</name>
<organism evidence="3 4">
    <name type="scientific">Aestuariispira insulae</name>
    <dbReference type="NCBI Taxonomy" id="1461337"/>
    <lineage>
        <taxon>Bacteria</taxon>
        <taxon>Pseudomonadati</taxon>
        <taxon>Pseudomonadota</taxon>
        <taxon>Alphaproteobacteria</taxon>
        <taxon>Rhodospirillales</taxon>
        <taxon>Kiloniellaceae</taxon>
        <taxon>Aestuariispira</taxon>
    </lineage>
</organism>
<dbReference type="GO" id="GO:0043093">
    <property type="term" value="P:FtsZ-dependent cytokinesis"/>
    <property type="evidence" value="ECO:0007669"/>
    <property type="project" value="UniProtKB-UniRule"/>
</dbReference>
<feature type="coiled-coil region" evidence="1">
    <location>
        <begin position="44"/>
        <end position="127"/>
    </location>
</feature>